<sequence>MVELVCSVCKKPALGLVTKPVNPSDQRHRKCDGATVVAQQSVVVQKSALAAQASEKAAARKVLTGRDHQGNHDSRTKPEVRGGPKGDRHDHGRRQNGSAGQN</sequence>
<accession>A0A0U5FMU4</accession>
<reference evidence="2 3" key="1">
    <citation type="submission" date="2014-09" db="EMBL/GenBank/DDBJ databases">
        <authorList>
            <person name="Regsiter A."/>
        </authorList>
    </citation>
    <scope>NUCLEOTIDE SEQUENCE [LARGE SCALE GENOMIC DNA]</scope>
</reference>
<feature type="region of interest" description="Disordered" evidence="1">
    <location>
        <begin position="59"/>
        <end position="102"/>
    </location>
</feature>
<dbReference type="KEGG" id="xcf:J172_04305"/>
<dbReference type="KEGG" id="xcw:J162_04270"/>
<dbReference type="KEGG" id="xcr:J163_04264"/>
<comment type="caution">
    <text evidence="2">The sequence shown here is derived from an EMBL/GenBank/DDBJ whole genome shotgun (WGS) entry which is preliminary data.</text>
</comment>
<organism evidence="2 3">
    <name type="scientific">Xanthomonas citri pv. citri</name>
    <dbReference type="NCBI Taxonomy" id="611301"/>
    <lineage>
        <taxon>Bacteria</taxon>
        <taxon>Pseudomonadati</taxon>
        <taxon>Pseudomonadota</taxon>
        <taxon>Gammaproteobacteria</taxon>
        <taxon>Lysobacterales</taxon>
        <taxon>Lysobacteraceae</taxon>
        <taxon>Xanthomonas</taxon>
    </lineage>
</organism>
<feature type="compositionally biased region" description="Basic and acidic residues" evidence="1">
    <location>
        <begin position="64"/>
        <end position="90"/>
    </location>
</feature>
<proteinExistence type="predicted"/>
<evidence type="ECO:0000313" key="2">
    <source>
        <dbReference type="EMBL" id="CEG19108.1"/>
    </source>
</evidence>
<gene>
    <name evidence="2" type="ORF">XAC3562_900048</name>
</gene>
<evidence type="ECO:0000313" key="3">
    <source>
        <dbReference type="Proteomes" id="UP000052230"/>
    </source>
</evidence>
<dbReference type="Proteomes" id="UP000052230">
    <property type="component" value="Unassembled WGS sequence"/>
</dbReference>
<name>A0A0U5FMU4_XANCI</name>
<dbReference type="KEGG" id="xcn:J169_04312"/>
<keyword evidence="3" id="KW-1185">Reference proteome</keyword>
<dbReference type="EMBL" id="CCXZ01000189">
    <property type="protein sequence ID" value="CEG19108.1"/>
    <property type="molecule type" value="Genomic_DNA"/>
</dbReference>
<dbReference type="KEGG" id="xcm:J164_04265"/>
<protein>
    <submittedName>
        <fullName evidence="2">Uncharacterized protein</fullName>
    </submittedName>
</protein>
<evidence type="ECO:0000256" key="1">
    <source>
        <dbReference type="SAM" id="MobiDB-lite"/>
    </source>
</evidence>
<dbReference type="AlphaFoldDB" id="A0A0U5FMU4"/>
<dbReference type="KEGG" id="xcu:J159_04264"/>